<keyword evidence="3" id="KW-0808">Transferase</keyword>
<keyword evidence="1" id="KW-0472">Membrane</keyword>
<dbReference type="SUPFAM" id="SSF53448">
    <property type="entry name" value="Nucleotide-diphospho-sugar transferases"/>
    <property type="match status" value="1"/>
</dbReference>
<dbReference type="InterPro" id="IPR001173">
    <property type="entry name" value="Glyco_trans_2-like"/>
</dbReference>
<evidence type="ECO:0000259" key="2">
    <source>
        <dbReference type="Pfam" id="PF00535"/>
    </source>
</evidence>
<evidence type="ECO:0000256" key="1">
    <source>
        <dbReference type="SAM" id="Phobius"/>
    </source>
</evidence>
<gene>
    <name evidence="3" type="ORF">ES754_02855</name>
</gene>
<keyword evidence="1" id="KW-1133">Transmembrane helix</keyword>
<dbReference type="CDD" id="cd04187">
    <property type="entry name" value="DPM1_like_bac"/>
    <property type="match status" value="1"/>
</dbReference>
<organism evidence="3 4">
    <name type="scientific">Psychrobacter frigidicola</name>
    <dbReference type="NCBI Taxonomy" id="45611"/>
    <lineage>
        <taxon>Bacteria</taxon>
        <taxon>Pseudomonadati</taxon>
        <taxon>Pseudomonadota</taxon>
        <taxon>Gammaproteobacteria</taxon>
        <taxon>Moraxellales</taxon>
        <taxon>Moraxellaceae</taxon>
        <taxon>Psychrobacter</taxon>
    </lineage>
</organism>
<dbReference type="GO" id="GO:0005886">
    <property type="term" value="C:plasma membrane"/>
    <property type="evidence" value="ECO:0007669"/>
    <property type="project" value="TreeGrafter"/>
</dbReference>
<dbReference type="PANTHER" id="PTHR48090">
    <property type="entry name" value="UNDECAPRENYL-PHOSPHATE 4-DEOXY-4-FORMAMIDO-L-ARABINOSE TRANSFERASE-RELATED"/>
    <property type="match status" value="1"/>
</dbReference>
<keyword evidence="4" id="KW-1185">Reference proteome</keyword>
<feature type="transmembrane region" description="Helical" evidence="1">
    <location>
        <begin position="298"/>
        <end position="323"/>
    </location>
</feature>
<evidence type="ECO:0000313" key="4">
    <source>
        <dbReference type="Proteomes" id="UP000321903"/>
    </source>
</evidence>
<dbReference type="EMBL" id="VORZ01000001">
    <property type="protein sequence ID" value="TXD97912.1"/>
    <property type="molecule type" value="Genomic_DNA"/>
</dbReference>
<protein>
    <submittedName>
        <fullName evidence="3">Glycosyltransferase family 2 protein</fullName>
    </submittedName>
</protein>
<dbReference type="Proteomes" id="UP000321903">
    <property type="component" value="Unassembled WGS sequence"/>
</dbReference>
<feature type="domain" description="Glycosyltransferase 2-like" evidence="2">
    <location>
        <begin position="15"/>
        <end position="203"/>
    </location>
</feature>
<dbReference type="AlphaFoldDB" id="A0A5C7A3W4"/>
<keyword evidence="1" id="KW-0812">Transmembrane</keyword>
<dbReference type="OrthoDB" id="9811884at2"/>
<dbReference type="InterPro" id="IPR050256">
    <property type="entry name" value="Glycosyltransferase_2"/>
</dbReference>
<dbReference type="InterPro" id="IPR029044">
    <property type="entry name" value="Nucleotide-diphossugar_trans"/>
</dbReference>
<dbReference type="PANTHER" id="PTHR48090:SF8">
    <property type="entry name" value="GLYCOSYLTRANSFERASE CSBB-RELATED"/>
    <property type="match status" value="1"/>
</dbReference>
<feature type="transmembrane region" description="Helical" evidence="1">
    <location>
        <begin position="271"/>
        <end position="292"/>
    </location>
</feature>
<dbReference type="Pfam" id="PF00535">
    <property type="entry name" value="Glycos_transf_2"/>
    <property type="match status" value="1"/>
</dbReference>
<dbReference type="GO" id="GO:0016740">
    <property type="term" value="F:transferase activity"/>
    <property type="evidence" value="ECO:0007669"/>
    <property type="project" value="UniProtKB-KW"/>
</dbReference>
<proteinExistence type="predicted"/>
<comment type="caution">
    <text evidence="3">The sequence shown here is derived from an EMBL/GenBank/DDBJ whole genome shotgun (WGS) entry which is preliminary data.</text>
</comment>
<reference evidence="3 4" key="1">
    <citation type="submission" date="2019-08" db="EMBL/GenBank/DDBJ databases">
        <title>Genome sequence of Psychrobacter frigidicola ACAM304 (type strain).</title>
        <authorList>
            <person name="Bowman J.P."/>
        </authorList>
    </citation>
    <scope>NUCLEOTIDE SEQUENCE [LARGE SCALE GENOMIC DNA]</scope>
    <source>
        <strain evidence="3 4">ACAM 304</strain>
    </source>
</reference>
<dbReference type="Gene3D" id="3.90.550.10">
    <property type="entry name" value="Spore Coat Polysaccharide Biosynthesis Protein SpsA, Chain A"/>
    <property type="match status" value="1"/>
</dbReference>
<dbReference type="RefSeq" id="WP_147221865.1">
    <property type="nucleotide sequence ID" value="NZ_CAJGYY010000001.1"/>
</dbReference>
<name>A0A5C7A3W4_9GAMM</name>
<evidence type="ECO:0000313" key="3">
    <source>
        <dbReference type="EMBL" id="TXD97912.1"/>
    </source>
</evidence>
<sequence length="418" mass="46697">MPQNLSYLPNSPYLSIIMPAYNDAEALQDFLPQVFEFTATLRAPIIPALINSNASLSASTKTTLASCEIIIVDDGSHDNLLEVVSTLIPSRPHNTELVLVRLSRNFGKEPALSAGLAKAEGDVVAMIDADGQHPLSVLGQMLSMIEQSDIDMVAGIQANRPHESKLAKTLKRSFYHFIQDRQRYEIRPNAGDFRVMNRKVVQALRSLPERQRFMKGLYAWVGFNTVYLPFTADNRGTGESKFNFGSLFELALVGITSFSQKPLRLISRMGFIVSALAFLYGLYIVIETLLFGSDVAGWATVAAGIMFSTGIQLVCIGVIGEYVGRLYEEVKQRPLYLIDETIHSGSSHSGSDRYADNGLINSKLTDRRVNNPNFINKDHTNKNLDNKNHINSNFTNNRYTEQWVSDITYKHSEPTRHE</sequence>
<accession>A0A5C7A3W4</accession>